<keyword evidence="2" id="KW-1185">Reference proteome</keyword>
<sequence>MEENKSNAYNHQFAVSERGKTVGRLYRSKQDVNSAREKQTLIYAVSQDTEEALKKTAEIDRLVDLLRHAAPHEEKIESMFLREY</sequence>
<organism evidence="1 2">
    <name type="scientific">Trapa incisa</name>
    <dbReference type="NCBI Taxonomy" id="236973"/>
    <lineage>
        <taxon>Eukaryota</taxon>
        <taxon>Viridiplantae</taxon>
        <taxon>Streptophyta</taxon>
        <taxon>Embryophyta</taxon>
        <taxon>Tracheophyta</taxon>
        <taxon>Spermatophyta</taxon>
        <taxon>Magnoliopsida</taxon>
        <taxon>eudicotyledons</taxon>
        <taxon>Gunneridae</taxon>
        <taxon>Pentapetalae</taxon>
        <taxon>rosids</taxon>
        <taxon>malvids</taxon>
        <taxon>Myrtales</taxon>
        <taxon>Lythraceae</taxon>
        <taxon>Trapa</taxon>
    </lineage>
</organism>
<evidence type="ECO:0000313" key="2">
    <source>
        <dbReference type="Proteomes" id="UP001345219"/>
    </source>
</evidence>
<accession>A0AAN7GFE3</accession>
<protein>
    <submittedName>
        <fullName evidence="1">Uncharacterized protein</fullName>
    </submittedName>
</protein>
<gene>
    <name evidence="1" type="ORF">SAY87_011322</name>
</gene>
<reference evidence="1 2" key="1">
    <citation type="journal article" date="2023" name="Hortic Res">
        <title>Pangenome of water caltrop reveals structural variations and asymmetric subgenome divergence after allopolyploidization.</title>
        <authorList>
            <person name="Zhang X."/>
            <person name="Chen Y."/>
            <person name="Wang L."/>
            <person name="Yuan Y."/>
            <person name="Fang M."/>
            <person name="Shi L."/>
            <person name="Lu R."/>
            <person name="Comes H.P."/>
            <person name="Ma Y."/>
            <person name="Chen Y."/>
            <person name="Huang G."/>
            <person name="Zhou Y."/>
            <person name="Zheng Z."/>
            <person name="Qiu Y."/>
        </authorList>
    </citation>
    <scope>NUCLEOTIDE SEQUENCE [LARGE SCALE GENOMIC DNA]</scope>
    <source>
        <tissue evidence="1">Roots</tissue>
    </source>
</reference>
<comment type="caution">
    <text evidence="1">The sequence shown here is derived from an EMBL/GenBank/DDBJ whole genome shotgun (WGS) entry which is preliminary data.</text>
</comment>
<proteinExistence type="predicted"/>
<dbReference type="EMBL" id="JAXIOK010000022">
    <property type="protein sequence ID" value="KAK4745010.1"/>
    <property type="molecule type" value="Genomic_DNA"/>
</dbReference>
<dbReference type="Proteomes" id="UP001345219">
    <property type="component" value="Chromosome 9"/>
</dbReference>
<dbReference type="AlphaFoldDB" id="A0AAN7GFE3"/>
<name>A0AAN7GFE3_9MYRT</name>
<evidence type="ECO:0000313" key="1">
    <source>
        <dbReference type="EMBL" id="KAK4745010.1"/>
    </source>
</evidence>